<dbReference type="SUPFAM" id="SSF144091">
    <property type="entry name" value="Rhomboid-like"/>
    <property type="match status" value="1"/>
</dbReference>
<evidence type="ECO:0000256" key="4">
    <source>
        <dbReference type="ARBA" id="ARBA00022801"/>
    </source>
</evidence>
<keyword evidence="3 7" id="KW-0812">Transmembrane</keyword>
<feature type="transmembrane region" description="Helical" evidence="7">
    <location>
        <begin position="281"/>
        <end position="300"/>
    </location>
</feature>
<dbReference type="Gene3D" id="1.20.1540.10">
    <property type="entry name" value="Rhomboid-like"/>
    <property type="match status" value="1"/>
</dbReference>
<dbReference type="SUPFAM" id="SSF57845">
    <property type="entry name" value="B-box zinc-binding domain"/>
    <property type="match status" value="1"/>
</dbReference>
<evidence type="ECO:0000256" key="3">
    <source>
        <dbReference type="ARBA" id="ARBA00022692"/>
    </source>
</evidence>
<dbReference type="Proteomes" id="UP001501721">
    <property type="component" value="Unassembled WGS sequence"/>
</dbReference>
<feature type="transmembrane region" description="Helical" evidence="7">
    <location>
        <begin position="206"/>
        <end position="224"/>
    </location>
</feature>
<evidence type="ECO:0000259" key="8">
    <source>
        <dbReference type="Pfam" id="PF01694"/>
    </source>
</evidence>
<feature type="transmembrane region" description="Helical" evidence="7">
    <location>
        <begin position="149"/>
        <end position="169"/>
    </location>
</feature>
<evidence type="ECO:0000256" key="6">
    <source>
        <dbReference type="ARBA" id="ARBA00023136"/>
    </source>
</evidence>
<gene>
    <name evidence="9" type="ORF">GCM10010422_55320</name>
</gene>
<keyword evidence="4" id="KW-0378">Hydrolase</keyword>
<feature type="transmembrane region" description="Helical" evidence="7">
    <location>
        <begin position="93"/>
        <end position="112"/>
    </location>
</feature>
<dbReference type="PANTHER" id="PTHR43731">
    <property type="entry name" value="RHOMBOID PROTEASE"/>
    <property type="match status" value="1"/>
</dbReference>
<dbReference type="Pfam" id="PF01694">
    <property type="entry name" value="Rhomboid"/>
    <property type="match status" value="1"/>
</dbReference>
<evidence type="ECO:0000313" key="9">
    <source>
        <dbReference type="EMBL" id="GAA2499489.1"/>
    </source>
</evidence>
<evidence type="ECO:0000256" key="5">
    <source>
        <dbReference type="ARBA" id="ARBA00022989"/>
    </source>
</evidence>
<keyword evidence="9" id="KW-0645">Protease</keyword>
<protein>
    <submittedName>
        <fullName evidence="9">Rhomboid family intramembrane serine protease</fullName>
    </submittedName>
</protein>
<accession>A0ABP5ZRG8</accession>
<evidence type="ECO:0000256" key="1">
    <source>
        <dbReference type="ARBA" id="ARBA00004141"/>
    </source>
</evidence>
<keyword evidence="5 7" id="KW-1133">Transmembrane helix</keyword>
<dbReference type="EMBL" id="BAAATL010000029">
    <property type="protein sequence ID" value="GAA2499489.1"/>
    <property type="molecule type" value="Genomic_DNA"/>
</dbReference>
<evidence type="ECO:0000256" key="7">
    <source>
        <dbReference type="SAM" id="Phobius"/>
    </source>
</evidence>
<comment type="subcellular location">
    <subcellularLocation>
        <location evidence="1">Membrane</location>
        <topology evidence="1">Multi-pass membrane protein</topology>
    </subcellularLocation>
</comment>
<dbReference type="GO" id="GO:0008233">
    <property type="term" value="F:peptidase activity"/>
    <property type="evidence" value="ECO:0007669"/>
    <property type="project" value="UniProtKB-KW"/>
</dbReference>
<dbReference type="InterPro" id="IPR050925">
    <property type="entry name" value="Rhomboid_protease_S54"/>
</dbReference>
<dbReference type="PANTHER" id="PTHR43731:SF14">
    <property type="entry name" value="PRESENILIN-ASSOCIATED RHOMBOID-LIKE PROTEIN, MITOCHONDRIAL"/>
    <property type="match status" value="1"/>
</dbReference>
<dbReference type="GO" id="GO:0006508">
    <property type="term" value="P:proteolysis"/>
    <property type="evidence" value="ECO:0007669"/>
    <property type="project" value="UniProtKB-KW"/>
</dbReference>
<dbReference type="InterPro" id="IPR022764">
    <property type="entry name" value="Peptidase_S54_rhomboid_dom"/>
</dbReference>
<feature type="domain" description="Peptidase S54 rhomboid" evidence="8">
    <location>
        <begin position="140"/>
        <end position="272"/>
    </location>
</feature>
<keyword evidence="6 7" id="KW-0472">Membrane</keyword>
<comment type="similarity">
    <text evidence="2">Belongs to the peptidase S54 family.</text>
</comment>
<reference evidence="10" key="1">
    <citation type="journal article" date="2019" name="Int. J. Syst. Evol. Microbiol.">
        <title>The Global Catalogue of Microorganisms (GCM) 10K type strain sequencing project: providing services to taxonomists for standard genome sequencing and annotation.</title>
        <authorList>
            <consortium name="The Broad Institute Genomics Platform"/>
            <consortium name="The Broad Institute Genome Sequencing Center for Infectious Disease"/>
            <person name="Wu L."/>
            <person name="Ma J."/>
        </authorList>
    </citation>
    <scope>NUCLEOTIDE SEQUENCE [LARGE SCALE GENOMIC DNA]</scope>
    <source>
        <strain evidence="10">JCM 6923</strain>
    </source>
</reference>
<organism evidence="9 10">
    <name type="scientific">Streptomyces graminearus</name>
    <dbReference type="NCBI Taxonomy" id="284030"/>
    <lineage>
        <taxon>Bacteria</taxon>
        <taxon>Bacillati</taxon>
        <taxon>Actinomycetota</taxon>
        <taxon>Actinomycetes</taxon>
        <taxon>Kitasatosporales</taxon>
        <taxon>Streptomycetaceae</taxon>
        <taxon>Streptomyces</taxon>
    </lineage>
</organism>
<sequence length="306" mass="32398">MDHVASSAPGARSVPVCYRHPDRETGVRCTRCERPICPECMVSASVGFQCPECVHGGGPAHQQAPGGGRAGRTMAAARPRTVAGGPITADPRLLTKVLIGINIALFLVQLAVGESFTQRFEMIGQAYTPLIPGVQGIAQGQYYRLLTAMFLHAGFTHLLFNMLSLWWIGGPLEAALGRARYLALYAVSGLAGSALTYLLAAPNAPSLGASGAIFGLFGATGVLMRRLNYDMRPLFALLVINLIITFTPGFDIAWQAHVGGLVAGVVTGYAMVHAPRRNRALIQYGTCALVLVAVAVLTLVRTGQLT</sequence>
<feature type="transmembrane region" description="Helical" evidence="7">
    <location>
        <begin position="231"/>
        <end position="250"/>
    </location>
</feature>
<feature type="transmembrane region" description="Helical" evidence="7">
    <location>
        <begin position="181"/>
        <end position="200"/>
    </location>
</feature>
<evidence type="ECO:0000256" key="2">
    <source>
        <dbReference type="ARBA" id="ARBA00009045"/>
    </source>
</evidence>
<evidence type="ECO:0000313" key="10">
    <source>
        <dbReference type="Proteomes" id="UP001501721"/>
    </source>
</evidence>
<keyword evidence="10" id="KW-1185">Reference proteome</keyword>
<proteinExistence type="inferred from homology"/>
<dbReference type="InterPro" id="IPR035952">
    <property type="entry name" value="Rhomboid-like_sf"/>
</dbReference>
<comment type="caution">
    <text evidence="9">The sequence shown here is derived from an EMBL/GenBank/DDBJ whole genome shotgun (WGS) entry which is preliminary data.</text>
</comment>
<dbReference type="RefSeq" id="WP_346078065.1">
    <property type="nucleotide sequence ID" value="NZ_BAAATL010000029.1"/>
</dbReference>
<name>A0ABP5ZRG8_9ACTN</name>